<comment type="caution">
    <text evidence="8">The sequence shown here is derived from an EMBL/GenBank/DDBJ whole genome shotgun (WGS) entry which is preliminary data.</text>
</comment>
<dbReference type="RefSeq" id="WP_221933928.1">
    <property type="nucleotide sequence ID" value="NZ_VJNA01000017.1"/>
</dbReference>
<evidence type="ECO:0000259" key="6">
    <source>
        <dbReference type="Pfam" id="PF20465"/>
    </source>
</evidence>
<feature type="domain" description="MmeI-like DNA-methyltransferase" evidence="7">
    <location>
        <begin position="379"/>
        <end position="570"/>
    </location>
</feature>
<dbReference type="InterPro" id="IPR050953">
    <property type="entry name" value="N4_N6_ade-DNA_methylase"/>
</dbReference>
<dbReference type="InterPro" id="IPR029063">
    <property type="entry name" value="SAM-dependent_MTases_sf"/>
</dbReference>
<evidence type="ECO:0000259" key="5">
    <source>
        <dbReference type="Pfam" id="PF20464"/>
    </source>
</evidence>
<dbReference type="GO" id="GO:0032259">
    <property type="term" value="P:methylation"/>
    <property type="evidence" value="ECO:0007669"/>
    <property type="project" value="UniProtKB-KW"/>
</dbReference>
<dbReference type="SUPFAM" id="SSF53335">
    <property type="entry name" value="S-adenosyl-L-methionine-dependent methyltransferases"/>
    <property type="match status" value="1"/>
</dbReference>
<accession>A0A554WLI1</accession>
<sequence length="580" mass="65836">MHLDIEAFITRWSAASGSERANYQLFLTELCELLDLPRPEPASEDTRDNAYVFERRVEIHHPDGSSTRGFIDLYRRGCFVLEAKQTGKELDTDGWDRAMLRAQAQADQYARALPASEGRPPFIVVVDVGRSIELYAEFTRSGSTYVPYPDPAHHRIRLHDLRDPAIRERLRLLWLDPLKLDPSREAARVTRAIADQLARLAKSLEAAGHAPQRVAHFLMRALFTMFAEDVGLLPERGFTSLLENLQDKPATFAPALEALWQTMNHGGFDPRLLERIRRFNGGLFAEPDVIPLDRDQIGLLLQASRADWRFVEPAIFGTLLERALDPKERHKLGAHYIPRAYVERLVMPTLIEPLRREWQNVQVAAEAWRAQGKPDKAIAEVRAFHHQLCHTRVLDPACGSGNFLYVALEHMKRLEGEVLNLLADLGDTQGLLEMAGVTVDPHQFLGLEINPRAAAIAEMVLWIGYLQWHYRIHKNLDGLPDPVLRDFHNIQHRDALIEHDGVEFVTDEAGRPLTRWDGTSYKPSPVTGELIPDETARVPIERYRNPRKAQWPEADYIIGNPPFIGAATMRRALGPVNTTC</sequence>
<dbReference type="PRINTS" id="PR00507">
    <property type="entry name" value="N12N6MTFRASE"/>
</dbReference>
<dbReference type="EC" id="2.1.1.72" evidence="1"/>
<dbReference type="InterPro" id="IPR046817">
    <property type="entry name" value="MmeI_N"/>
</dbReference>
<keyword evidence="9" id="KW-1185">Reference proteome</keyword>
<dbReference type="Pfam" id="PF20464">
    <property type="entry name" value="MmeI_N"/>
    <property type="match status" value="1"/>
</dbReference>
<dbReference type="PANTHER" id="PTHR33841:SF1">
    <property type="entry name" value="DNA METHYLTRANSFERASE A"/>
    <property type="match status" value="1"/>
</dbReference>
<evidence type="ECO:0000256" key="4">
    <source>
        <dbReference type="ARBA" id="ARBA00047942"/>
    </source>
</evidence>
<feature type="domain" description="MmeI-like N-terminal" evidence="5">
    <location>
        <begin position="6"/>
        <end position="206"/>
    </location>
</feature>
<dbReference type="Gene3D" id="3.40.50.150">
    <property type="entry name" value="Vaccinia Virus protein VP39"/>
    <property type="match status" value="1"/>
</dbReference>
<evidence type="ECO:0000313" key="8">
    <source>
        <dbReference type="EMBL" id="TSE24438.1"/>
    </source>
</evidence>
<protein>
    <recommendedName>
        <fullName evidence="1">site-specific DNA-methyltransferase (adenine-specific)</fullName>
        <ecNumber evidence="1">2.1.1.72</ecNumber>
    </recommendedName>
</protein>
<name>A0A554WLI1_9BURK</name>
<organism evidence="8 9">
    <name type="scientific">Tepidimonas aquatica</name>
    <dbReference type="NCBI Taxonomy" id="247482"/>
    <lineage>
        <taxon>Bacteria</taxon>
        <taxon>Pseudomonadati</taxon>
        <taxon>Pseudomonadota</taxon>
        <taxon>Betaproteobacteria</taxon>
        <taxon>Burkholderiales</taxon>
        <taxon>Tepidimonas</taxon>
    </lineage>
</organism>
<dbReference type="AlphaFoldDB" id="A0A554WLI1"/>
<proteinExistence type="predicted"/>
<evidence type="ECO:0000256" key="1">
    <source>
        <dbReference type="ARBA" id="ARBA00011900"/>
    </source>
</evidence>
<keyword evidence="2" id="KW-0489">Methyltransferase</keyword>
<dbReference type="EMBL" id="VJNA01000017">
    <property type="protein sequence ID" value="TSE24438.1"/>
    <property type="molecule type" value="Genomic_DNA"/>
</dbReference>
<dbReference type="GO" id="GO:0009007">
    <property type="term" value="F:site-specific DNA-methyltransferase (adenine-specific) activity"/>
    <property type="evidence" value="ECO:0007669"/>
    <property type="project" value="UniProtKB-EC"/>
</dbReference>
<dbReference type="PANTHER" id="PTHR33841">
    <property type="entry name" value="DNA METHYLTRANSFERASE YEEA-RELATED"/>
    <property type="match status" value="1"/>
</dbReference>
<dbReference type="Proteomes" id="UP000318554">
    <property type="component" value="Unassembled WGS sequence"/>
</dbReference>
<dbReference type="InterPro" id="IPR046816">
    <property type="entry name" value="MmeI_Mtase"/>
</dbReference>
<dbReference type="Pfam" id="PF20465">
    <property type="entry name" value="MmeI_hel"/>
    <property type="match status" value="1"/>
</dbReference>
<reference evidence="8 9" key="1">
    <citation type="submission" date="2019-07" db="EMBL/GenBank/DDBJ databases">
        <title>Tepidimonas aquatica CLN-1 draft genome.</title>
        <authorList>
            <person name="Da Costa M.S."/>
            <person name="Froufe H.J.C."/>
            <person name="Egas C."/>
            <person name="Albuquerque L."/>
        </authorList>
    </citation>
    <scope>NUCLEOTIDE SEQUENCE [LARGE SCALE GENOMIC DNA]</scope>
    <source>
        <strain evidence="8 9">CLN-1</strain>
    </source>
</reference>
<evidence type="ECO:0000259" key="7">
    <source>
        <dbReference type="Pfam" id="PF20473"/>
    </source>
</evidence>
<feature type="domain" description="MmeI-like helicase spacer" evidence="6">
    <location>
        <begin position="213"/>
        <end position="284"/>
    </location>
</feature>
<evidence type="ECO:0000256" key="3">
    <source>
        <dbReference type="ARBA" id="ARBA00022679"/>
    </source>
</evidence>
<comment type="catalytic activity">
    <reaction evidence="4">
        <text>a 2'-deoxyadenosine in DNA + S-adenosyl-L-methionine = an N(6)-methyl-2'-deoxyadenosine in DNA + S-adenosyl-L-homocysteine + H(+)</text>
        <dbReference type="Rhea" id="RHEA:15197"/>
        <dbReference type="Rhea" id="RHEA-COMP:12418"/>
        <dbReference type="Rhea" id="RHEA-COMP:12419"/>
        <dbReference type="ChEBI" id="CHEBI:15378"/>
        <dbReference type="ChEBI" id="CHEBI:57856"/>
        <dbReference type="ChEBI" id="CHEBI:59789"/>
        <dbReference type="ChEBI" id="CHEBI:90615"/>
        <dbReference type="ChEBI" id="CHEBI:90616"/>
        <dbReference type="EC" id="2.1.1.72"/>
    </reaction>
</comment>
<gene>
    <name evidence="8" type="ORF">Taqua_01584</name>
</gene>
<evidence type="ECO:0000313" key="9">
    <source>
        <dbReference type="Proteomes" id="UP000318554"/>
    </source>
</evidence>
<dbReference type="Pfam" id="PF20473">
    <property type="entry name" value="MmeI_Mtase"/>
    <property type="match status" value="1"/>
</dbReference>
<keyword evidence="3" id="KW-0808">Transferase</keyword>
<evidence type="ECO:0000256" key="2">
    <source>
        <dbReference type="ARBA" id="ARBA00022603"/>
    </source>
</evidence>
<dbReference type="InterPro" id="IPR046819">
    <property type="entry name" value="MmeI_hel"/>
</dbReference>